<reference evidence="1 2" key="1">
    <citation type="submission" date="2017-05" db="EMBL/GenBank/DDBJ databases">
        <authorList>
            <person name="Varghese N."/>
            <person name="Submissions S."/>
        </authorList>
    </citation>
    <scope>NUCLEOTIDE SEQUENCE [LARGE SCALE GENOMIC DNA]</scope>
    <source>
        <strain evidence="1 2">DSM 29982</strain>
    </source>
</reference>
<gene>
    <name evidence="1" type="ORF">SAMN06265220_11155</name>
</gene>
<protein>
    <submittedName>
        <fullName evidence="1">Uncharacterized protein</fullName>
    </submittedName>
</protein>
<dbReference type="AlphaFoldDB" id="A0A521FFS4"/>
<keyword evidence="2" id="KW-1185">Reference proteome</keyword>
<organism evidence="1 2">
    <name type="scientific">Flavobacterium nitrogenifigens</name>
    <dbReference type="NCBI Taxonomy" id="1617283"/>
    <lineage>
        <taxon>Bacteria</taxon>
        <taxon>Pseudomonadati</taxon>
        <taxon>Bacteroidota</taxon>
        <taxon>Flavobacteriia</taxon>
        <taxon>Flavobacteriales</taxon>
        <taxon>Flavobacteriaceae</taxon>
        <taxon>Flavobacterium</taxon>
    </lineage>
</organism>
<name>A0A521FFS4_9FLAO</name>
<proteinExistence type="predicted"/>
<evidence type="ECO:0000313" key="2">
    <source>
        <dbReference type="Proteomes" id="UP000319267"/>
    </source>
</evidence>
<accession>A0A521FFS4</accession>
<dbReference type="Proteomes" id="UP000319267">
    <property type="component" value="Unassembled WGS sequence"/>
</dbReference>
<sequence>MGIGKPQLTSILCHLYNYFQDLVNRIRVNDTNNTCGIIRTRYQ</sequence>
<evidence type="ECO:0000313" key="1">
    <source>
        <dbReference type="EMBL" id="SMO95033.1"/>
    </source>
</evidence>
<dbReference type="EMBL" id="FXTQ01000011">
    <property type="protein sequence ID" value="SMO95033.1"/>
    <property type="molecule type" value="Genomic_DNA"/>
</dbReference>